<evidence type="ECO:0000256" key="2">
    <source>
        <dbReference type="ARBA" id="ARBA00007186"/>
    </source>
</evidence>
<gene>
    <name evidence="8" type="ORF">KOR34_48340</name>
</gene>
<evidence type="ECO:0000256" key="3">
    <source>
        <dbReference type="ARBA" id="ARBA00012670"/>
    </source>
</evidence>
<keyword evidence="4 6" id="KW-0732">Signal</keyword>
<accession>A0A5C5UV73</accession>
<evidence type="ECO:0000256" key="1">
    <source>
        <dbReference type="ARBA" id="ARBA00001462"/>
    </source>
</evidence>
<evidence type="ECO:0000259" key="7">
    <source>
        <dbReference type="SMART" id="SM00813"/>
    </source>
</evidence>
<dbReference type="AlphaFoldDB" id="A0A5C5UV73"/>
<dbReference type="InterPro" id="IPR055235">
    <property type="entry name" value="ASD1_cat"/>
</dbReference>
<reference evidence="8 9" key="1">
    <citation type="submission" date="2019-02" db="EMBL/GenBank/DDBJ databases">
        <title>Deep-cultivation of Planctomycetes and their phenomic and genomic characterization uncovers novel biology.</title>
        <authorList>
            <person name="Wiegand S."/>
            <person name="Jogler M."/>
            <person name="Boedeker C."/>
            <person name="Pinto D."/>
            <person name="Vollmers J."/>
            <person name="Rivas-Marin E."/>
            <person name="Kohn T."/>
            <person name="Peeters S.H."/>
            <person name="Heuer A."/>
            <person name="Rast P."/>
            <person name="Oberbeckmann S."/>
            <person name="Bunk B."/>
            <person name="Jeske O."/>
            <person name="Meyerdierks A."/>
            <person name="Storesund J.E."/>
            <person name="Kallscheuer N."/>
            <person name="Luecker S."/>
            <person name="Lage O.M."/>
            <person name="Pohl T."/>
            <person name="Merkel B.J."/>
            <person name="Hornburger P."/>
            <person name="Mueller R.-W."/>
            <person name="Bruemmer F."/>
            <person name="Labrenz M."/>
            <person name="Spormann A.M."/>
            <person name="Op Den Camp H."/>
            <person name="Overmann J."/>
            <person name="Amann R."/>
            <person name="Jetten M.S.M."/>
            <person name="Mascher T."/>
            <person name="Medema M.H."/>
            <person name="Devos D.P."/>
            <person name="Kaster A.-K."/>
            <person name="Ovreas L."/>
            <person name="Rohde M."/>
            <person name="Galperin M.Y."/>
            <person name="Jogler C."/>
        </authorList>
    </citation>
    <scope>NUCLEOTIDE SEQUENCE [LARGE SCALE GENOMIC DNA]</scope>
    <source>
        <strain evidence="8 9">KOR34</strain>
    </source>
</reference>
<dbReference type="PANTHER" id="PTHR31776">
    <property type="entry name" value="ALPHA-L-ARABINOFURANOSIDASE 1"/>
    <property type="match status" value="1"/>
</dbReference>
<dbReference type="RefSeq" id="WP_146568641.1">
    <property type="nucleotide sequence ID" value="NZ_SIHJ01000005.1"/>
</dbReference>
<organism evidence="8 9">
    <name type="scientific">Posidoniimonas corsicana</name>
    <dbReference type="NCBI Taxonomy" id="1938618"/>
    <lineage>
        <taxon>Bacteria</taxon>
        <taxon>Pseudomonadati</taxon>
        <taxon>Planctomycetota</taxon>
        <taxon>Planctomycetia</taxon>
        <taxon>Pirellulales</taxon>
        <taxon>Lacipirellulaceae</taxon>
        <taxon>Posidoniimonas</taxon>
    </lineage>
</organism>
<dbReference type="SUPFAM" id="SSF49899">
    <property type="entry name" value="Concanavalin A-like lectins/glucanases"/>
    <property type="match status" value="1"/>
</dbReference>
<feature type="signal peptide" evidence="6">
    <location>
        <begin position="1"/>
        <end position="21"/>
    </location>
</feature>
<dbReference type="EC" id="3.2.1.55" evidence="3"/>
<dbReference type="InterPro" id="IPR013780">
    <property type="entry name" value="Glyco_hydro_b"/>
</dbReference>
<comment type="similarity">
    <text evidence="2">Belongs to the glycosyl hydrolase 51 family.</text>
</comment>
<dbReference type="GO" id="GO:0046373">
    <property type="term" value="P:L-arabinose metabolic process"/>
    <property type="evidence" value="ECO:0007669"/>
    <property type="project" value="InterPro"/>
</dbReference>
<dbReference type="Proteomes" id="UP000316714">
    <property type="component" value="Unassembled WGS sequence"/>
</dbReference>
<dbReference type="InterPro" id="IPR010720">
    <property type="entry name" value="Alpha-L-AF_C"/>
</dbReference>
<evidence type="ECO:0000313" key="8">
    <source>
        <dbReference type="EMBL" id="TWT30276.1"/>
    </source>
</evidence>
<keyword evidence="9" id="KW-1185">Reference proteome</keyword>
<dbReference type="Pfam" id="PF06964">
    <property type="entry name" value="Alpha-L-AF_C"/>
    <property type="match status" value="1"/>
</dbReference>
<evidence type="ECO:0000313" key="9">
    <source>
        <dbReference type="Proteomes" id="UP000316714"/>
    </source>
</evidence>
<dbReference type="SMART" id="SM00813">
    <property type="entry name" value="Alpha-L-AF_C"/>
    <property type="match status" value="1"/>
</dbReference>
<comment type="caution">
    <text evidence="8">The sequence shown here is derived from an EMBL/GenBank/DDBJ whole genome shotgun (WGS) entry which is preliminary data.</text>
</comment>
<dbReference type="PANTHER" id="PTHR31776:SF26">
    <property type="entry name" value="SECRETED ARABINOSIDASE"/>
    <property type="match status" value="1"/>
</dbReference>
<dbReference type="Gene3D" id="3.20.20.80">
    <property type="entry name" value="Glycosidases"/>
    <property type="match status" value="1"/>
</dbReference>
<name>A0A5C5UV73_9BACT</name>
<dbReference type="OrthoDB" id="9758333at2"/>
<comment type="catalytic activity">
    <reaction evidence="1">
        <text>Hydrolysis of terminal non-reducing alpha-L-arabinofuranoside residues in alpha-L-arabinosides.</text>
        <dbReference type="EC" id="3.2.1.55"/>
    </reaction>
</comment>
<proteinExistence type="inferred from homology"/>
<dbReference type="Gene3D" id="2.60.40.1180">
    <property type="entry name" value="Golgi alpha-mannosidase II"/>
    <property type="match status" value="1"/>
</dbReference>
<dbReference type="EMBL" id="SIHJ01000005">
    <property type="protein sequence ID" value="TWT30276.1"/>
    <property type="molecule type" value="Genomic_DNA"/>
</dbReference>
<evidence type="ECO:0000256" key="4">
    <source>
        <dbReference type="ARBA" id="ARBA00022729"/>
    </source>
</evidence>
<keyword evidence="5 8" id="KW-0378">Hydrolase</keyword>
<protein>
    <recommendedName>
        <fullName evidence="3">non-reducing end alpha-L-arabinofuranosidase</fullName>
        <ecNumber evidence="3">3.2.1.55</ecNumber>
    </recommendedName>
</protein>
<feature type="chain" id="PRO_5022865454" description="non-reducing end alpha-L-arabinofuranosidase" evidence="6">
    <location>
        <begin position="22"/>
        <end position="807"/>
    </location>
</feature>
<evidence type="ECO:0000256" key="5">
    <source>
        <dbReference type="ARBA" id="ARBA00022801"/>
    </source>
</evidence>
<keyword evidence="8" id="KW-0326">Glycosidase</keyword>
<dbReference type="Pfam" id="PF22848">
    <property type="entry name" value="ASD1_dom"/>
    <property type="match status" value="1"/>
</dbReference>
<dbReference type="InterPro" id="IPR017853">
    <property type="entry name" value="GH"/>
</dbReference>
<dbReference type="Gene3D" id="2.60.120.260">
    <property type="entry name" value="Galactose-binding domain-like"/>
    <property type="match status" value="1"/>
</dbReference>
<sequence precursor="true">MRRLSAVLVLFLCASASAQQADIKVHVDQPTVELSPHLYGLFFEDINFSADGGLYAELVQNRSFEYYPIPGWNPLSERYHALSSWEKVERDGAECEIAAEKGIPLNRNNPTYLTVAIRRAGQGAGVKNQGWSGIRLDEGQEYRVSLYSRWESRRGAPLTVTLVDQDGHECGSAELPASGADWRQAEAVIKSDRTTDDASLVVTTTGRGKLCLDMVSLFPSNTFKGHKNGLREDLAQSLADLNPKFFRFPGGCIAHGHSLQNAYRWKDTVGDVAERRPNWNRWGYHQTYGLGYFEYFQLCEDIGAHPLPVVPVGVSCGFNQPYQCVPLDELHTWVQDALDLIEFANGPADSTWGKVRAEMGHPEPFNMEFVCLGNEEHDTPEFAERFPYFVEAIRKAYPDIKIIGTSGLSPSIPLYRQMQRLNVYSSDEHYYESPEWFVQNQDRFDDFDRDAPKIFVGEYASRGNRLVNAIGEAAYLTGVERNGDIVDMACYAPLLADVHNTQWTAANLIHFDKRNLVKTPNYHVQQLFAQNKGDVFLQTEIDQSVDEADLPSYAGAVGMGTWSTAAEVRNAKLNGEPLDPADWTPHGGKFNAKDGALRQADRDAQGVISVSTAEAPAKAVYEFEARKLGGAEGVLMVFGCEDPENYFWWNIGGWGNTQHAIEQCVDGVKHSLVETRGSIEADRWYKLRVETEPGRIRCYLDDKLVHDYQEQGPRVSVSSTLDKQAGEVILKLVNPTGYEVAADVSIDGAKVKAGEVDATLLTGAPGDDNSIDNPDNVAPVEKEVTVGDRFQLTLPPSSLQVLRLPVE</sequence>
<dbReference type="InterPro" id="IPR051563">
    <property type="entry name" value="Glycosyl_Hydrolase_51"/>
</dbReference>
<dbReference type="GO" id="GO:0046556">
    <property type="term" value="F:alpha-L-arabinofuranosidase activity"/>
    <property type="evidence" value="ECO:0007669"/>
    <property type="project" value="UniProtKB-EC"/>
</dbReference>
<dbReference type="SUPFAM" id="SSF51011">
    <property type="entry name" value="Glycosyl hydrolase domain"/>
    <property type="match status" value="1"/>
</dbReference>
<dbReference type="SUPFAM" id="SSF51445">
    <property type="entry name" value="(Trans)glycosidases"/>
    <property type="match status" value="1"/>
</dbReference>
<feature type="domain" description="Alpha-L-arabinofuranosidase C-terminal" evidence="7">
    <location>
        <begin position="457"/>
        <end position="798"/>
    </location>
</feature>
<evidence type="ECO:0000256" key="6">
    <source>
        <dbReference type="SAM" id="SignalP"/>
    </source>
</evidence>
<dbReference type="InterPro" id="IPR013320">
    <property type="entry name" value="ConA-like_dom_sf"/>
</dbReference>